<organism evidence="2 3">
    <name type="scientific">Streptacidiphilus cavernicola</name>
    <dbReference type="NCBI Taxonomy" id="3342716"/>
    <lineage>
        <taxon>Bacteria</taxon>
        <taxon>Bacillati</taxon>
        <taxon>Actinomycetota</taxon>
        <taxon>Actinomycetes</taxon>
        <taxon>Kitasatosporales</taxon>
        <taxon>Streptomycetaceae</taxon>
        <taxon>Streptacidiphilus</taxon>
    </lineage>
</organism>
<name>A0ABV6VX75_9ACTN</name>
<sequence length="122" mass="12650">MLITEIDTAPRHRAPVPGGPTAATLTTAGTSSRVAVVHLEIPADGGMPEHDHGASEIVLIPLSGSVELWHEGKPRTLRSGMAGHVATGERVSLANPGSEPATLMLVVSPPQFAERLAAWPIA</sequence>
<reference evidence="2 3" key="1">
    <citation type="submission" date="2024-09" db="EMBL/GenBank/DDBJ databases">
        <authorList>
            <person name="Lee S.D."/>
        </authorList>
    </citation>
    <scope>NUCLEOTIDE SEQUENCE [LARGE SCALE GENOMIC DNA]</scope>
    <source>
        <strain evidence="2 3">N8-3</strain>
    </source>
</reference>
<dbReference type="SUPFAM" id="SSF51182">
    <property type="entry name" value="RmlC-like cupins"/>
    <property type="match status" value="1"/>
</dbReference>
<dbReference type="EMBL" id="JBHFAB010000010">
    <property type="protein sequence ID" value="MFC1418153.1"/>
    <property type="molecule type" value="Genomic_DNA"/>
</dbReference>
<dbReference type="Gene3D" id="2.60.120.10">
    <property type="entry name" value="Jelly Rolls"/>
    <property type="match status" value="1"/>
</dbReference>
<evidence type="ECO:0000313" key="3">
    <source>
        <dbReference type="Proteomes" id="UP001592531"/>
    </source>
</evidence>
<protein>
    <submittedName>
        <fullName evidence="2">Cupin domain-containing protein</fullName>
    </submittedName>
</protein>
<keyword evidence="3" id="KW-1185">Reference proteome</keyword>
<feature type="domain" description="Cupin type-2" evidence="1">
    <location>
        <begin position="39"/>
        <end position="106"/>
    </location>
</feature>
<dbReference type="InterPro" id="IPR014710">
    <property type="entry name" value="RmlC-like_jellyroll"/>
</dbReference>
<dbReference type="RefSeq" id="WP_380536917.1">
    <property type="nucleotide sequence ID" value="NZ_JBHFAB010000010.1"/>
</dbReference>
<dbReference type="Proteomes" id="UP001592531">
    <property type="component" value="Unassembled WGS sequence"/>
</dbReference>
<evidence type="ECO:0000313" key="2">
    <source>
        <dbReference type="EMBL" id="MFC1418153.1"/>
    </source>
</evidence>
<accession>A0ABV6VX75</accession>
<dbReference type="CDD" id="cd02208">
    <property type="entry name" value="cupin_RmlC-like"/>
    <property type="match status" value="1"/>
</dbReference>
<comment type="caution">
    <text evidence="2">The sequence shown here is derived from an EMBL/GenBank/DDBJ whole genome shotgun (WGS) entry which is preliminary data.</text>
</comment>
<dbReference type="InterPro" id="IPR013096">
    <property type="entry name" value="Cupin_2"/>
</dbReference>
<dbReference type="Pfam" id="PF07883">
    <property type="entry name" value="Cupin_2"/>
    <property type="match status" value="1"/>
</dbReference>
<proteinExistence type="predicted"/>
<gene>
    <name evidence="2" type="ORF">ACEZDE_16085</name>
</gene>
<dbReference type="InterPro" id="IPR011051">
    <property type="entry name" value="RmlC_Cupin_sf"/>
</dbReference>
<evidence type="ECO:0000259" key="1">
    <source>
        <dbReference type="Pfam" id="PF07883"/>
    </source>
</evidence>